<sequence length="319" mass="36671">MYLTPEKELYTIIQQYYSGKYSDITSLDLDAEFDFSNVLYDIEAHFYKIRSYLILEDYSNAAELLNIIEKKIISNNENNLIDSKTSNLLINDVKILNSFIDFKKLNLIDHELLNSIDNNTPSLALIYKKIIESNSKISISSPDLDLESFIYLLFLNSNIENKEIDLKIIKNLKSHYSDSLILDFAIAWLGLSKSTIINDDDSIANIKNSYYFFDELSSSSNTDSIKNTINLLACQLKLGNIPEALECIEKLKSFNEKDTLKSWNYSLLINKIALESIKLNSVDRLSLIEKIKKDFPESSYVKDLNEKDDLFTSIVSTYN</sequence>
<name>A0A9P6WLD4_9ASCO</name>
<evidence type="ECO:0000313" key="2">
    <source>
        <dbReference type="Proteomes" id="UP000697127"/>
    </source>
</evidence>
<reference evidence="1" key="1">
    <citation type="submission" date="2020-11" db="EMBL/GenBank/DDBJ databases">
        <title>Kefir isolates.</title>
        <authorList>
            <person name="Marcisauskas S."/>
            <person name="Kim Y."/>
            <person name="Blasche S."/>
        </authorList>
    </citation>
    <scope>NUCLEOTIDE SEQUENCE</scope>
    <source>
        <strain evidence="1">Olga-1</strain>
    </source>
</reference>
<gene>
    <name evidence="1" type="ORF">C6P40_005492</name>
</gene>
<dbReference type="Proteomes" id="UP000697127">
    <property type="component" value="Unassembled WGS sequence"/>
</dbReference>
<comment type="caution">
    <text evidence="1">The sequence shown here is derived from an EMBL/GenBank/DDBJ whole genome shotgun (WGS) entry which is preliminary data.</text>
</comment>
<dbReference type="AlphaFoldDB" id="A0A9P6WLD4"/>
<proteinExistence type="predicted"/>
<dbReference type="InterPro" id="IPR011990">
    <property type="entry name" value="TPR-like_helical_dom_sf"/>
</dbReference>
<keyword evidence="2" id="KW-1185">Reference proteome</keyword>
<dbReference type="Gene3D" id="1.25.40.10">
    <property type="entry name" value="Tetratricopeptide repeat domain"/>
    <property type="match status" value="1"/>
</dbReference>
<dbReference type="EMBL" id="PUHW01000098">
    <property type="protein sequence ID" value="KAG0689157.1"/>
    <property type="molecule type" value="Genomic_DNA"/>
</dbReference>
<dbReference type="OrthoDB" id="310217at2759"/>
<organism evidence="1 2">
    <name type="scientific">Pichia californica</name>
    <dbReference type="NCBI Taxonomy" id="460514"/>
    <lineage>
        <taxon>Eukaryota</taxon>
        <taxon>Fungi</taxon>
        <taxon>Dikarya</taxon>
        <taxon>Ascomycota</taxon>
        <taxon>Saccharomycotina</taxon>
        <taxon>Pichiomycetes</taxon>
        <taxon>Pichiales</taxon>
        <taxon>Pichiaceae</taxon>
        <taxon>Pichia</taxon>
    </lineage>
</organism>
<evidence type="ECO:0008006" key="3">
    <source>
        <dbReference type="Google" id="ProtNLM"/>
    </source>
</evidence>
<protein>
    <recommendedName>
        <fullName evidence="3">Coatomer subunit epsilon</fullName>
    </recommendedName>
</protein>
<evidence type="ECO:0000313" key="1">
    <source>
        <dbReference type="EMBL" id="KAG0689157.1"/>
    </source>
</evidence>
<accession>A0A9P6WLD4</accession>